<evidence type="ECO:0000256" key="1">
    <source>
        <dbReference type="SAM" id="Phobius"/>
    </source>
</evidence>
<evidence type="ECO:0000313" key="4">
    <source>
        <dbReference type="Proteomes" id="UP000198727"/>
    </source>
</evidence>
<dbReference type="EMBL" id="FOWW01000003">
    <property type="protein sequence ID" value="SFP85357.1"/>
    <property type="molecule type" value="Genomic_DNA"/>
</dbReference>
<dbReference type="AlphaFoldDB" id="A0A1I5TRX6"/>
<feature type="signal peptide" evidence="2">
    <location>
        <begin position="1"/>
        <end position="21"/>
    </location>
</feature>
<dbReference type="Pfam" id="PF19516">
    <property type="entry name" value="DUF6049"/>
    <property type="match status" value="1"/>
</dbReference>
<dbReference type="InterPro" id="IPR046112">
    <property type="entry name" value="DUF6049"/>
</dbReference>
<feature type="transmembrane region" description="Helical" evidence="1">
    <location>
        <begin position="693"/>
        <end position="711"/>
    </location>
</feature>
<evidence type="ECO:0000256" key="2">
    <source>
        <dbReference type="SAM" id="SignalP"/>
    </source>
</evidence>
<dbReference type="STRING" id="587909.SAMN05421810_103617"/>
<protein>
    <recommendedName>
        <fullName evidence="5">Glycoprotein</fullName>
    </recommendedName>
</protein>
<keyword evidence="2" id="KW-0732">Signal</keyword>
<dbReference type="RefSeq" id="WP_092530219.1">
    <property type="nucleotide sequence ID" value="NZ_SOEP01000003.1"/>
</dbReference>
<sequence length="731" mass="75801">MSSLAALALALLFVAAQALFAAGASAQQLPGTPNRLRMDIDRMTPRMITADTERITVIGTVANVGDRRITDLKARLQLGERQTSDRRLAETMAEVPPADAAMTRFVEVAPALEPGQSAPLTLTVPVNNGAQDGLRVAAAGVYPLLINVNGTPDYGGPARLAALTMLVPVLGIPGVPGGGAEPRPEQPTPVAMLWPIADTRPRVVSAPYNAPVVLSDDQLAADLAPGGRLDALVAAAEGARDDSRIFGSLCFAVDPDLLETVEAMTRGYLVRTPTGDVEGRGAATAARWLESLRQLVKGRCVVQIPFADADLTALSRIPATDPGFAGLTATAVGGAPTVQRVLNMQPQEGVLWPTGTLDEATLAKVSEAGVVTVITDAARLQANTKATGTVELAASAVRAVPYDTLVARSLAGRAAGAPRDPVALTPADEPDVAVQNAVAVLAFRGGLDQRRGGDPVLIAPPHRWSAPTAELATLLDALDQLTSSGRLAPTSLQQLMAGDASGTATMGYASPETNAELPGDAVSALTELNTTIADVGSAMSVDPTAQVQPAEVLRPLRNGLIRATATSLPAWPAHARGEAVGTARAQVDELRRRVTVVSPGQPYSLASGASPIPVSISSSLPVVMTVRITLTNSTGLRPEEIGDVTVPADSAINQRIHTEALRAGRFNVYVSLTTPSGTELGTPARFDLRSTEYGVVTLVVTIAAGGALLLLSARRIYRRVRAARSGAPERG</sequence>
<organism evidence="3 4">
    <name type="scientific">Amycolatopsis arida</name>
    <dbReference type="NCBI Taxonomy" id="587909"/>
    <lineage>
        <taxon>Bacteria</taxon>
        <taxon>Bacillati</taxon>
        <taxon>Actinomycetota</taxon>
        <taxon>Actinomycetes</taxon>
        <taxon>Pseudonocardiales</taxon>
        <taxon>Pseudonocardiaceae</taxon>
        <taxon>Amycolatopsis</taxon>
    </lineage>
</organism>
<evidence type="ECO:0000313" key="3">
    <source>
        <dbReference type="EMBL" id="SFP85357.1"/>
    </source>
</evidence>
<dbReference type="OrthoDB" id="3797035at2"/>
<dbReference type="Proteomes" id="UP000198727">
    <property type="component" value="Unassembled WGS sequence"/>
</dbReference>
<evidence type="ECO:0008006" key="5">
    <source>
        <dbReference type="Google" id="ProtNLM"/>
    </source>
</evidence>
<proteinExistence type="predicted"/>
<name>A0A1I5TRX6_9PSEU</name>
<keyword evidence="4" id="KW-1185">Reference proteome</keyword>
<gene>
    <name evidence="3" type="ORF">SAMN05421810_103617</name>
</gene>
<accession>A0A1I5TRX6</accession>
<keyword evidence="1" id="KW-1133">Transmembrane helix</keyword>
<keyword evidence="1" id="KW-0812">Transmembrane</keyword>
<keyword evidence="1" id="KW-0472">Membrane</keyword>
<feature type="chain" id="PRO_5039047812" description="Glycoprotein" evidence="2">
    <location>
        <begin position="22"/>
        <end position="731"/>
    </location>
</feature>
<reference evidence="4" key="1">
    <citation type="submission" date="2016-10" db="EMBL/GenBank/DDBJ databases">
        <authorList>
            <person name="Varghese N."/>
            <person name="Submissions S."/>
        </authorList>
    </citation>
    <scope>NUCLEOTIDE SEQUENCE [LARGE SCALE GENOMIC DNA]</scope>
    <source>
        <strain evidence="4">CGMCC 4.5579</strain>
    </source>
</reference>